<dbReference type="RefSeq" id="XP_066802992.1">
    <property type="nucleotide sequence ID" value="XM_066946600.1"/>
</dbReference>
<dbReference type="NCBIfam" id="TIGR02464">
    <property type="entry name" value="ribofla_fusion"/>
    <property type="match status" value="1"/>
</dbReference>
<sequence>MSPTRKDPYLHQPYILFWYWEVTPANPITIACFSQWFPASFTDPTHPGLTFKTTEHHMMYNKALVFDDLETAERIIEADTPSEAKALGRMVKGFDKKRWDETNDAVVQRGNYHKFDQNQELKRVLLKTKGKTMVEASPDDRVWGIGFGVDEAEGREDEWGANRMGLALTGARDILLKDMEKDD</sequence>
<comment type="caution">
    <text evidence="2">The sequence shown here is derived from an EMBL/GenBank/DDBJ whole genome shotgun (WGS) entry which is preliminary data.</text>
</comment>
<evidence type="ECO:0000313" key="2">
    <source>
        <dbReference type="EMBL" id="KAK8854754.1"/>
    </source>
</evidence>
<feature type="domain" description="NADAR" evidence="1">
    <location>
        <begin position="30"/>
        <end position="175"/>
    </location>
</feature>
<gene>
    <name evidence="2" type="ORF">IAR55_003493</name>
</gene>
<dbReference type="AlphaFoldDB" id="A0AAW0YRV5"/>
<dbReference type="Proteomes" id="UP001388673">
    <property type="component" value="Unassembled WGS sequence"/>
</dbReference>
<dbReference type="PROSITE" id="PS51257">
    <property type="entry name" value="PROKAR_LIPOPROTEIN"/>
    <property type="match status" value="1"/>
</dbReference>
<evidence type="ECO:0000313" key="3">
    <source>
        <dbReference type="Proteomes" id="UP001388673"/>
    </source>
</evidence>
<dbReference type="InterPro" id="IPR012816">
    <property type="entry name" value="NADAR"/>
</dbReference>
<name>A0AAW0YRV5_9TREE</name>
<accession>A0AAW0YRV5</accession>
<protein>
    <recommendedName>
        <fullName evidence="1">NADAR domain-containing protein</fullName>
    </recommendedName>
</protein>
<evidence type="ECO:0000259" key="1">
    <source>
        <dbReference type="Pfam" id="PF08719"/>
    </source>
</evidence>
<dbReference type="Pfam" id="PF08719">
    <property type="entry name" value="NADAR"/>
    <property type="match status" value="1"/>
</dbReference>
<keyword evidence="3" id="KW-1185">Reference proteome</keyword>
<proteinExistence type="predicted"/>
<dbReference type="Gene3D" id="1.10.357.40">
    <property type="entry name" value="YbiA-like"/>
    <property type="match status" value="1"/>
</dbReference>
<reference evidence="2 3" key="1">
    <citation type="journal article" date="2024" name="bioRxiv">
        <title>Comparative genomics of Cryptococcus and Kwoniella reveals pathogenesis evolution and contrasting karyotype dynamics via intercentromeric recombination or chromosome fusion.</title>
        <authorList>
            <person name="Coelho M.A."/>
            <person name="David-Palma M."/>
            <person name="Shea T."/>
            <person name="Bowers K."/>
            <person name="McGinley-Smith S."/>
            <person name="Mohammad A.W."/>
            <person name="Gnirke A."/>
            <person name="Yurkov A.M."/>
            <person name="Nowrousian M."/>
            <person name="Sun S."/>
            <person name="Cuomo C.A."/>
            <person name="Heitman J."/>
        </authorList>
    </citation>
    <scope>NUCLEOTIDE SEQUENCE [LARGE SCALE GENOMIC DNA]</scope>
    <source>
        <strain evidence="2 3">CBS 13917</strain>
    </source>
</reference>
<dbReference type="KEGG" id="kne:92180751"/>
<dbReference type="SUPFAM" id="SSF143990">
    <property type="entry name" value="YbiA-like"/>
    <property type="match status" value="1"/>
</dbReference>
<dbReference type="InterPro" id="IPR037238">
    <property type="entry name" value="YbiA-like_sf"/>
</dbReference>
<dbReference type="GeneID" id="92180751"/>
<organism evidence="2 3">
    <name type="scientific">Kwoniella newhampshirensis</name>
    <dbReference type="NCBI Taxonomy" id="1651941"/>
    <lineage>
        <taxon>Eukaryota</taxon>
        <taxon>Fungi</taxon>
        <taxon>Dikarya</taxon>
        <taxon>Basidiomycota</taxon>
        <taxon>Agaricomycotina</taxon>
        <taxon>Tremellomycetes</taxon>
        <taxon>Tremellales</taxon>
        <taxon>Cryptococcaceae</taxon>
        <taxon>Kwoniella</taxon>
    </lineage>
</organism>
<dbReference type="EMBL" id="JBCAWK010000006">
    <property type="protein sequence ID" value="KAK8854754.1"/>
    <property type="molecule type" value="Genomic_DNA"/>
</dbReference>
<dbReference type="CDD" id="cd15457">
    <property type="entry name" value="NADAR"/>
    <property type="match status" value="1"/>
</dbReference>